<name>A0A7I7XPT7_9MYCO</name>
<dbReference type="GO" id="GO:0043190">
    <property type="term" value="C:ATP-binding cassette (ABC) transporter complex"/>
    <property type="evidence" value="ECO:0007669"/>
    <property type="project" value="InterPro"/>
</dbReference>
<dbReference type="PANTHER" id="PTHR30188">
    <property type="entry name" value="ABC TRANSPORTER PERMEASE PROTEIN-RELATED"/>
    <property type="match status" value="1"/>
</dbReference>
<gene>
    <name evidence="2" type="ORF">MMAD_55440</name>
</gene>
<dbReference type="AlphaFoldDB" id="A0A7I7XPT7"/>
<feature type="transmembrane region" description="Helical" evidence="1">
    <location>
        <begin position="71"/>
        <end position="95"/>
    </location>
</feature>
<keyword evidence="1" id="KW-0812">Transmembrane</keyword>
<evidence type="ECO:0000313" key="3">
    <source>
        <dbReference type="Proteomes" id="UP000466517"/>
    </source>
</evidence>
<dbReference type="PANTHER" id="PTHR30188:SF4">
    <property type="entry name" value="PROTEIN TRIGALACTOSYLDIACYLGLYCEROL 1, CHLOROPLASTIC"/>
    <property type="match status" value="1"/>
</dbReference>
<feature type="transmembrane region" description="Helical" evidence="1">
    <location>
        <begin position="159"/>
        <end position="192"/>
    </location>
</feature>
<organism evidence="2 3">
    <name type="scientific">Mycolicibacterium madagascariense</name>
    <dbReference type="NCBI Taxonomy" id="212765"/>
    <lineage>
        <taxon>Bacteria</taxon>
        <taxon>Bacillati</taxon>
        <taxon>Actinomycetota</taxon>
        <taxon>Actinomycetes</taxon>
        <taxon>Mycobacteriales</taxon>
        <taxon>Mycobacteriaceae</taxon>
        <taxon>Mycolicibacterium</taxon>
    </lineage>
</organism>
<protein>
    <submittedName>
        <fullName evidence="2">ABC transporter permease</fullName>
    </submittedName>
</protein>
<dbReference type="KEGG" id="mmag:MMAD_55440"/>
<evidence type="ECO:0000313" key="2">
    <source>
        <dbReference type="EMBL" id="BBZ31249.1"/>
    </source>
</evidence>
<accession>A0A7I7XPT7</accession>
<feature type="transmembrane region" description="Helical" evidence="1">
    <location>
        <begin position="32"/>
        <end position="50"/>
    </location>
</feature>
<keyword evidence="3" id="KW-1185">Reference proteome</keyword>
<feature type="transmembrane region" description="Helical" evidence="1">
    <location>
        <begin position="115"/>
        <end position="138"/>
    </location>
</feature>
<geneLocation type="plasmid" evidence="3">
    <name>pjcm13574 dna</name>
</geneLocation>
<keyword evidence="1" id="KW-1133">Transmembrane helix</keyword>
<proteinExistence type="predicted"/>
<sequence length="277" mass="28736">MSEVDYVAEPSTFDRVKGGTLWSATATRGAKPFRAVGGFFAMALDTLILIPRRPFAWREFLQQSWFVARVSLVPTLLLAIPFTVLLVFTFNILLLEFGAADFSGTGAAYGTVTQIGPVVTVLVVAGAGATAMCADLGARTIREELDALRVMGVNPIQSLVVPRVLAATLVATLLSSVVIVVGLVGGFVFSVFVQHVTPGSYISGLTVITHAADVVISMIKAALFGLAAGLIACFKGISVGGGPAGVGNAVNETVVYTFVALFAINIIASAVGIQATL</sequence>
<dbReference type="GO" id="GO:0005548">
    <property type="term" value="F:phospholipid transporter activity"/>
    <property type="evidence" value="ECO:0007669"/>
    <property type="project" value="TreeGrafter"/>
</dbReference>
<dbReference type="EMBL" id="AP022611">
    <property type="protein sequence ID" value="BBZ31249.1"/>
    <property type="molecule type" value="Genomic_DNA"/>
</dbReference>
<dbReference type="InterPro" id="IPR030802">
    <property type="entry name" value="Permease_MalE"/>
</dbReference>
<dbReference type="Proteomes" id="UP000466517">
    <property type="component" value="Plasmid pJCM13574"/>
</dbReference>
<dbReference type="Pfam" id="PF02405">
    <property type="entry name" value="MlaE"/>
    <property type="match status" value="1"/>
</dbReference>
<feature type="transmembrane region" description="Helical" evidence="1">
    <location>
        <begin position="254"/>
        <end position="273"/>
    </location>
</feature>
<keyword evidence="1" id="KW-0472">Membrane</keyword>
<evidence type="ECO:0000256" key="1">
    <source>
        <dbReference type="SAM" id="Phobius"/>
    </source>
</evidence>
<reference evidence="2 3" key="1">
    <citation type="journal article" date="2019" name="Emerg. Microbes Infect.">
        <title>Comprehensive subspecies identification of 175 nontuberculous mycobacteria species based on 7547 genomic profiles.</title>
        <authorList>
            <person name="Matsumoto Y."/>
            <person name="Kinjo T."/>
            <person name="Motooka D."/>
            <person name="Nabeya D."/>
            <person name="Jung N."/>
            <person name="Uechi K."/>
            <person name="Horii T."/>
            <person name="Iida T."/>
            <person name="Fujita J."/>
            <person name="Nakamura S."/>
        </authorList>
    </citation>
    <scope>NUCLEOTIDE SEQUENCE [LARGE SCALE GENOMIC DNA]</scope>
    <source>
        <strain evidence="2 3">JCM 13574</strain>
        <plasmid evidence="3">pjcm13574 dna</plasmid>
    </source>
</reference>
<feature type="transmembrane region" description="Helical" evidence="1">
    <location>
        <begin position="223"/>
        <end position="242"/>
    </location>
</feature>
<keyword evidence="2" id="KW-0614">Plasmid</keyword>